<dbReference type="Pfam" id="PF13302">
    <property type="entry name" value="Acetyltransf_3"/>
    <property type="match status" value="1"/>
</dbReference>
<comment type="caution">
    <text evidence="3">The sequence shown here is derived from an EMBL/GenBank/DDBJ whole genome shotgun (WGS) entry which is preliminary data.</text>
</comment>
<feature type="compositionally biased region" description="Pro residues" evidence="1">
    <location>
        <begin position="34"/>
        <end position="62"/>
    </location>
</feature>
<dbReference type="InterPro" id="IPR000182">
    <property type="entry name" value="GNAT_dom"/>
</dbReference>
<dbReference type="InterPro" id="IPR016181">
    <property type="entry name" value="Acyl_CoA_acyltransferase"/>
</dbReference>
<feature type="compositionally biased region" description="Basic residues" evidence="1">
    <location>
        <begin position="1"/>
        <end position="16"/>
    </location>
</feature>
<sequence>MRPRHRRPAHTPRRTTRAAPVRPNCRPGRRTWPAPRPGPARSPLTPAPPAPVPCASAPAPPRPGRKSAGARPAPRATLPVMDVRLEPWSDSRLGLLRRINTPLMRRHVGGPETPEQLLVRHRRYLDLPSLGGVVYAVLVDGAEAGSIARHRRGWRGAEVHETGWNVLPEFQGRGVALAAGRAMLAALRAEVAADPSAPGVLHAFPAVDNAPSNALCARLGFTDGGPCDFEYPQRSGRFLRSTDWRLALR</sequence>
<evidence type="ECO:0000259" key="2">
    <source>
        <dbReference type="PROSITE" id="PS51186"/>
    </source>
</evidence>
<dbReference type="Proteomes" id="UP001500897">
    <property type="component" value="Unassembled WGS sequence"/>
</dbReference>
<dbReference type="Gene3D" id="3.40.630.30">
    <property type="match status" value="1"/>
</dbReference>
<organism evidence="3 4">
    <name type="scientific">Kitasatospora saccharophila</name>
    <dbReference type="NCBI Taxonomy" id="407973"/>
    <lineage>
        <taxon>Bacteria</taxon>
        <taxon>Bacillati</taxon>
        <taxon>Actinomycetota</taxon>
        <taxon>Actinomycetes</taxon>
        <taxon>Kitasatosporales</taxon>
        <taxon>Streptomycetaceae</taxon>
        <taxon>Kitasatospora</taxon>
    </lineage>
</organism>
<dbReference type="PROSITE" id="PS51186">
    <property type="entry name" value="GNAT"/>
    <property type="match status" value="1"/>
</dbReference>
<feature type="domain" description="N-acetyltransferase" evidence="2">
    <location>
        <begin position="83"/>
        <end position="249"/>
    </location>
</feature>
<keyword evidence="4" id="KW-1185">Reference proteome</keyword>
<evidence type="ECO:0000313" key="4">
    <source>
        <dbReference type="Proteomes" id="UP001500897"/>
    </source>
</evidence>
<feature type="region of interest" description="Disordered" evidence="1">
    <location>
        <begin position="1"/>
        <end position="75"/>
    </location>
</feature>
<accession>A0ABP5JAF5</accession>
<protein>
    <recommendedName>
        <fullName evidence="2">N-acetyltransferase domain-containing protein</fullName>
    </recommendedName>
</protein>
<dbReference type="SUPFAM" id="SSF55729">
    <property type="entry name" value="Acyl-CoA N-acyltransferases (Nat)"/>
    <property type="match status" value="1"/>
</dbReference>
<evidence type="ECO:0000313" key="3">
    <source>
        <dbReference type="EMBL" id="GAA2113657.1"/>
    </source>
</evidence>
<reference evidence="4" key="1">
    <citation type="journal article" date="2019" name="Int. J. Syst. Evol. Microbiol.">
        <title>The Global Catalogue of Microorganisms (GCM) 10K type strain sequencing project: providing services to taxonomists for standard genome sequencing and annotation.</title>
        <authorList>
            <consortium name="The Broad Institute Genomics Platform"/>
            <consortium name="The Broad Institute Genome Sequencing Center for Infectious Disease"/>
            <person name="Wu L."/>
            <person name="Ma J."/>
        </authorList>
    </citation>
    <scope>NUCLEOTIDE SEQUENCE [LARGE SCALE GENOMIC DNA]</scope>
    <source>
        <strain evidence="4">JCM 14559</strain>
    </source>
</reference>
<feature type="compositionally biased region" description="Low complexity" evidence="1">
    <location>
        <begin position="66"/>
        <end position="75"/>
    </location>
</feature>
<dbReference type="EMBL" id="BAAANS010000046">
    <property type="protein sequence ID" value="GAA2113657.1"/>
    <property type="molecule type" value="Genomic_DNA"/>
</dbReference>
<name>A0ABP5JAF5_9ACTN</name>
<proteinExistence type="predicted"/>
<gene>
    <name evidence="3" type="ORF">GCM10009759_57390</name>
</gene>
<evidence type="ECO:0000256" key="1">
    <source>
        <dbReference type="SAM" id="MobiDB-lite"/>
    </source>
</evidence>